<feature type="compositionally biased region" description="Low complexity" evidence="11">
    <location>
        <begin position="123"/>
        <end position="134"/>
    </location>
</feature>
<dbReference type="Gene3D" id="3.30.870.10">
    <property type="entry name" value="Endonuclease Chain A"/>
    <property type="match status" value="2"/>
</dbReference>
<evidence type="ECO:0000256" key="10">
    <source>
        <dbReference type="PIRSR" id="PIRSR610347-2"/>
    </source>
</evidence>
<evidence type="ECO:0000256" key="2">
    <source>
        <dbReference type="ARBA" id="ARBA00010205"/>
    </source>
</evidence>
<feature type="active site" description="Nucleophile" evidence="9">
    <location>
        <position position="251"/>
    </location>
</feature>
<evidence type="ECO:0000256" key="4">
    <source>
        <dbReference type="ARBA" id="ARBA00022763"/>
    </source>
</evidence>
<feature type="binding site" evidence="10">
    <location>
        <position position="253"/>
    </location>
    <ligand>
        <name>substrate</name>
    </ligand>
</feature>
<feature type="non-terminal residue" evidence="12">
    <location>
        <position position="1"/>
    </location>
</feature>
<dbReference type="CDD" id="cd09122">
    <property type="entry name" value="PLDc_Tdp1_1"/>
    <property type="match status" value="1"/>
</dbReference>
<keyword evidence="3" id="KW-0540">Nuclease</keyword>
<evidence type="ECO:0000256" key="1">
    <source>
        <dbReference type="ARBA" id="ARBA00004123"/>
    </source>
</evidence>
<proteinExistence type="inferred from homology"/>
<dbReference type="GO" id="GO:0006281">
    <property type="term" value="P:DNA repair"/>
    <property type="evidence" value="ECO:0007669"/>
    <property type="project" value="UniProtKB-KW"/>
</dbReference>
<feature type="compositionally biased region" description="Basic and acidic residues" evidence="11">
    <location>
        <begin position="110"/>
        <end position="119"/>
    </location>
</feature>
<feature type="region of interest" description="Disordered" evidence="11">
    <location>
        <begin position="86"/>
        <end position="146"/>
    </location>
</feature>
<keyword evidence="8" id="KW-0539">Nucleus</keyword>
<dbReference type="GO" id="GO:0017005">
    <property type="term" value="F:3'-tyrosyl-DNA phosphodiesterase activity"/>
    <property type="evidence" value="ECO:0007669"/>
    <property type="project" value="TreeGrafter"/>
</dbReference>
<dbReference type="GO" id="GO:0003697">
    <property type="term" value="F:single-stranded DNA binding"/>
    <property type="evidence" value="ECO:0007669"/>
    <property type="project" value="TreeGrafter"/>
</dbReference>
<evidence type="ECO:0000256" key="7">
    <source>
        <dbReference type="ARBA" id="ARBA00023204"/>
    </source>
</evidence>
<organism evidence="12 13">
    <name type="scientific">Paxillus involutus ATCC 200175</name>
    <dbReference type="NCBI Taxonomy" id="664439"/>
    <lineage>
        <taxon>Eukaryota</taxon>
        <taxon>Fungi</taxon>
        <taxon>Dikarya</taxon>
        <taxon>Basidiomycota</taxon>
        <taxon>Agaricomycotina</taxon>
        <taxon>Agaricomycetes</taxon>
        <taxon>Agaricomycetidae</taxon>
        <taxon>Boletales</taxon>
        <taxon>Paxilineae</taxon>
        <taxon>Paxillaceae</taxon>
        <taxon>Paxillus</taxon>
    </lineage>
</organism>
<evidence type="ECO:0000256" key="3">
    <source>
        <dbReference type="ARBA" id="ARBA00022722"/>
    </source>
</evidence>
<name>A0A0C9TH94_PAXIN</name>
<dbReference type="PANTHER" id="PTHR12415:SF0">
    <property type="entry name" value="TYROSYL-DNA PHOSPHODIESTERASE 1"/>
    <property type="match status" value="1"/>
</dbReference>
<keyword evidence="7" id="KW-0234">DNA repair</keyword>
<dbReference type="GO" id="GO:0005634">
    <property type="term" value="C:nucleus"/>
    <property type="evidence" value="ECO:0007669"/>
    <property type="project" value="UniProtKB-SubCell"/>
</dbReference>
<gene>
    <name evidence="12" type="ORF">PAXINDRAFT_86497</name>
</gene>
<evidence type="ECO:0000256" key="9">
    <source>
        <dbReference type="PIRSR" id="PIRSR610347-1"/>
    </source>
</evidence>
<dbReference type="SUPFAM" id="SSF56024">
    <property type="entry name" value="Phospholipase D/nuclease"/>
    <property type="match status" value="2"/>
</dbReference>
<dbReference type="InterPro" id="IPR010347">
    <property type="entry name" value="Tdp1"/>
</dbReference>
<evidence type="ECO:0000256" key="11">
    <source>
        <dbReference type="SAM" id="MobiDB-lite"/>
    </source>
</evidence>
<feature type="region of interest" description="Disordered" evidence="11">
    <location>
        <begin position="511"/>
        <end position="540"/>
    </location>
</feature>
<reference evidence="12 13" key="1">
    <citation type="submission" date="2014-06" db="EMBL/GenBank/DDBJ databases">
        <authorList>
            <consortium name="DOE Joint Genome Institute"/>
            <person name="Kuo A."/>
            <person name="Kohler A."/>
            <person name="Nagy L.G."/>
            <person name="Floudas D."/>
            <person name="Copeland A."/>
            <person name="Barry K.W."/>
            <person name="Cichocki N."/>
            <person name="Veneault-Fourrey C."/>
            <person name="LaButti K."/>
            <person name="Lindquist E.A."/>
            <person name="Lipzen A."/>
            <person name="Lundell T."/>
            <person name="Morin E."/>
            <person name="Murat C."/>
            <person name="Sun H."/>
            <person name="Tunlid A."/>
            <person name="Henrissat B."/>
            <person name="Grigoriev I.V."/>
            <person name="Hibbett D.S."/>
            <person name="Martin F."/>
            <person name="Nordberg H.P."/>
            <person name="Cantor M.N."/>
            <person name="Hua S.X."/>
        </authorList>
    </citation>
    <scope>NUCLEOTIDE SEQUENCE [LARGE SCALE GENOMIC DNA]</scope>
    <source>
        <strain evidence="12 13">ATCC 200175</strain>
    </source>
</reference>
<dbReference type="GO" id="GO:0003690">
    <property type="term" value="F:double-stranded DNA binding"/>
    <property type="evidence" value="ECO:0007669"/>
    <property type="project" value="TreeGrafter"/>
</dbReference>
<accession>A0A0C9TH94</accession>
<keyword evidence="6" id="KW-0269">Exonuclease</keyword>
<evidence type="ECO:0008006" key="14">
    <source>
        <dbReference type="Google" id="ProtNLM"/>
    </source>
</evidence>
<reference evidence="13" key="2">
    <citation type="submission" date="2015-01" db="EMBL/GenBank/DDBJ databases">
        <title>Evolutionary Origins and Diversification of the Mycorrhizal Mutualists.</title>
        <authorList>
            <consortium name="DOE Joint Genome Institute"/>
            <consortium name="Mycorrhizal Genomics Consortium"/>
            <person name="Kohler A."/>
            <person name="Kuo A."/>
            <person name="Nagy L.G."/>
            <person name="Floudas D."/>
            <person name="Copeland A."/>
            <person name="Barry K.W."/>
            <person name="Cichocki N."/>
            <person name="Veneault-Fourrey C."/>
            <person name="LaButti K."/>
            <person name="Lindquist E.A."/>
            <person name="Lipzen A."/>
            <person name="Lundell T."/>
            <person name="Morin E."/>
            <person name="Murat C."/>
            <person name="Riley R."/>
            <person name="Ohm R."/>
            <person name="Sun H."/>
            <person name="Tunlid A."/>
            <person name="Henrissat B."/>
            <person name="Grigoriev I.V."/>
            <person name="Hibbett D.S."/>
            <person name="Martin F."/>
        </authorList>
    </citation>
    <scope>NUCLEOTIDE SEQUENCE [LARGE SCALE GENOMIC DNA]</scope>
    <source>
        <strain evidence="13">ATCC 200175</strain>
    </source>
</reference>
<keyword evidence="13" id="KW-1185">Reference proteome</keyword>
<keyword evidence="4" id="KW-0227">DNA damage</keyword>
<dbReference type="GO" id="GO:0004527">
    <property type="term" value="F:exonuclease activity"/>
    <property type="evidence" value="ECO:0007669"/>
    <property type="project" value="UniProtKB-KW"/>
</dbReference>
<evidence type="ECO:0000313" key="12">
    <source>
        <dbReference type="EMBL" id="KIJ10133.1"/>
    </source>
</evidence>
<feature type="compositionally biased region" description="Low complexity" evidence="11">
    <location>
        <begin position="48"/>
        <end position="63"/>
    </location>
</feature>
<evidence type="ECO:0000256" key="8">
    <source>
        <dbReference type="ARBA" id="ARBA00023242"/>
    </source>
</evidence>
<feature type="compositionally biased region" description="Polar residues" evidence="11">
    <location>
        <begin position="511"/>
        <end position="530"/>
    </location>
</feature>
<protein>
    <recommendedName>
        <fullName evidence="14">Phospholipase D/nuclease</fullName>
    </recommendedName>
</protein>
<dbReference type="AlphaFoldDB" id="A0A0C9TH94"/>
<dbReference type="HOGENOM" id="CLU_007773_3_0_1"/>
<feature type="region of interest" description="Disordered" evidence="11">
    <location>
        <begin position="44"/>
        <end position="67"/>
    </location>
</feature>
<keyword evidence="5" id="KW-0378">Hydrolase</keyword>
<evidence type="ECO:0000313" key="13">
    <source>
        <dbReference type="Proteomes" id="UP000053647"/>
    </source>
</evidence>
<comment type="subcellular location">
    <subcellularLocation>
        <location evidence="1">Nucleus</location>
    </subcellularLocation>
</comment>
<evidence type="ECO:0000256" key="6">
    <source>
        <dbReference type="ARBA" id="ARBA00022839"/>
    </source>
</evidence>
<sequence>FFRAIALSLKETQTSNSHMSQYDVVPVDALDEEEERFQAELQRAIEASKSQASQSSTSIPSGSVPFLSERAQLEKERLERLKCLHNESNDQEAGLEKSQPPPVKRQHLSSAHERTDHRINQFPSIITSSSSSASLEEKPKAKSSNVTTPVMGQLFWDGELRPTANRHSQPREDGRATFRLTEILGPKIDISFAIISSYSTSVSWIYEFFDPYTPVILISQPDQSGRATIKNVFPNWIMTVPFLRNRRGCQHMKIFYKTGRLRVVISTANLIDYDWRDIQNAVWLQDVPPWSQPLPHDSKDVDDFPSMMQKVLHVVNVRPALANMLANDHPKLPLQSIHDLRSKWDFSKVHAKLIPSIAGKHEGWPAVIQTGHTHLMKAVRDLGLRTGKGRAAKELSVECQQGSSIGTYSTQWLNEFHFSARGESADEWLNEPRNRRSKLPWPAVKIIFPSLKTVRASALGEPGGGTMFCRTNQWEWAKFPRELFHNSNSAGGCVLMHTKMIIATFRQKSTPFAGSSKSVTKARSTAQSSETKSETEPQEDAVEAINEPIGWAYIGSHNFTPSAWGTLSGSGFNPVLNLVNYELGILFPLYGEEDTKRVACFKHPPRKYTLGEDRPWVRSSPLPLFGLIWID</sequence>
<dbReference type="Proteomes" id="UP000053647">
    <property type="component" value="Unassembled WGS sequence"/>
</dbReference>
<dbReference type="EMBL" id="KN819416">
    <property type="protein sequence ID" value="KIJ10133.1"/>
    <property type="molecule type" value="Genomic_DNA"/>
</dbReference>
<dbReference type="OrthoDB" id="47785at2759"/>
<dbReference type="PANTHER" id="PTHR12415">
    <property type="entry name" value="TYROSYL-DNA PHOSPHODIESTERASE 1"/>
    <property type="match status" value="1"/>
</dbReference>
<comment type="similarity">
    <text evidence="2">Belongs to the tyrosyl-DNA phosphodiesterase family.</text>
</comment>
<dbReference type="CDD" id="cd09123">
    <property type="entry name" value="PLDc_Tdp1_2"/>
    <property type="match status" value="1"/>
</dbReference>
<dbReference type="Pfam" id="PF06087">
    <property type="entry name" value="Tyr-DNA_phospho"/>
    <property type="match status" value="1"/>
</dbReference>
<evidence type="ECO:0000256" key="5">
    <source>
        <dbReference type="ARBA" id="ARBA00022801"/>
    </source>
</evidence>